<reference evidence="1 2" key="1">
    <citation type="submission" date="2019-12" db="EMBL/GenBank/DDBJ databases">
        <title>Genomic-based taxomic classification of the family Erythrobacteraceae.</title>
        <authorList>
            <person name="Xu L."/>
        </authorList>
    </citation>
    <scope>NUCLEOTIDE SEQUENCE [LARGE SCALE GENOMIC DNA]</scope>
    <source>
        <strain evidence="1 2">S36</strain>
    </source>
</reference>
<dbReference type="Pfam" id="PF05013">
    <property type="entry name" value="FGase"/>
    <property type="match status" value="1"/>
</dbReference>
<dbReference type="AlphaFoldDB" id="A0A6I4TQT7"/>
<evidence type="ECO:0000313" key="2">
    <source>
        <dbReference type="Proteomes" id="UP000469430"/>
    </source>
</evidence>
<protein>
    <submittedName>
        <fullName evidence="1">N-formylglutamate amidohydrolase</fullName>
    </submittedName>
</protein>
<keyword evidence="2" id="KW-1185">Reference proteome</keyword>
<dbReference type="Gene3D" id="3.40.630.40">
    <property type="entry name" value="Zn-dependent exopeptidases"/>
    <property type="match status" value="1"/>
</dbReference>
<keyword evidence="1" id="KW-0378">Hydrolase</keyword>
<gene>
    <name evidence="1" type="ORF">GRI97_04595</name>
</gene>
<dbReference type="GO" id="GO:0016787">
    <property type="term" value="F:hydrolase activity"/>
    <property type="evidence" value="ECO:0007669"/>
    <property type="project" value="UniProtKB-KW"/>
</dbReference>
<dbReference type="SUPFAM" id="SSF53187">
    <property type="entry name" value="Zn-dependent exopeptidases"/>
    <property type="match status" value="1"/>
</dbReference>
<dbReference type="OrthoDB" id="8716700at2"/>
<dbReference type="InterPro" id="IPR011227">
    <property type="entry name" value="UCP029730"/>
</dbReference>
<comment type="caution">
    <text evidence="1">The sequence shown here is derived from an EMBL/GenBank/DDBJ whole genome shotgun (WGS) entry which is preliminary data.</text>
</comment>
<dbReference type="PIRSF" id="PIRSF029730">
    <property type="entry name" value="UCP029730"/>
    <property type="match status" value="1"/>
</dbReference>
<dbReference type="EMBL" id="WTYJ01000001">
    <property type="protein sequence ID" value="MXO98262.1"/>
    <property type="molecule type" value="Genomic_DNA"/>
</dbReference>
<sequence length="255" mass="27204">MSSTLPLLAANEAPPFARHQAQGRSPFLLIGDHAGRAIPGGLADLGLGGDDLLRHIAWDIGVHGLGSMLAERLDAVFIRQNYSRLVIDCNRDPSSAEAIPLVSDETPIPGNCGLSEGDRQARVAQIHVPYQAAIAAEIAARAAAGMPTVLVSLHSFTPVMAGVPRPWHVGVLHDGHNDRFARSLLARLQGDAALQVGDNEPYRMDGTDYTVPHHAFAADLPYVELEIRQDLIAEAEGQERWCAILAAALGAAWDG</sequence>
<organism evidence="1 2">
    <name type="scientific">Croceibacterium xixiisoli</name>
    <dbReference type="NCBI Taxonomy" id="1476466"/>
    <lineage>
        <taxon>Bacteria</taxon>
        <taxon>Pseudomonadati</taxon>
        <taxon>Pseudomonadota</taxon>
        <taxon>Alphaproteobacteria</taxon>
        <taxon>Sphingomonadales</taxon>
        <taxon>Erythrobacteraceae</taxon>
        <taxon>Croceibacterium</taxon>
    </lineage>
</organism>
<dbReference type="InterPro" id="IPR007709">
    <property type="entry name" value="N-FG_amidohydro"/>
</dbReference>
<proteinExistence type="predicted"/>
<dbReference type="Proteomes" id="UP000469430">
    <property type="component" value="Unassembled WGS sequence"/>
</dbReference>
<dbReference type="RefSeq" id="WP_161389920.1">
    <property type="nucleotide sequence ID" value="NZ_JBHSCP010000001.1"/>
</dbReference>
<evidence type="ECO:0000313" key="1">
    <source>
        <dbReference type="EMBL" id="MXO98262.1"/>
    </source>
</evidence>
<name>A0A6I4TQT7_9SPHN</name>
<accession>A0A6I4TQT7</accession>